<dbReference type="OrthoDB" id="9811352at2"/>
<reference evidence="3 4" key="1">
    <citation type="submission" date="2016-10" db="EMBL/GenBank/DDBJ databases">
        <title>Alkaliphiles isolated from bioreactors.</title>
        <authorList>
            <person name="Salah Z."/>
            <person name="Rout S.P."/>
            <person name="Humphreys P.N."/>
        </authorList>
    </citation>
    <scope>NUCLEOTIDE SEQUENCE [LARGE SCALE GENOMIC DNA]</scope>
    <source>
        <strain evidence="3 4">ZS02</strain>
    </source>
</reference>
<organism evidence="3 4">
    <name type="scientific">Azonexus hydrophilus</name>
    <dbReference type="NCBI Taxonomy" id="418702"/>
    <lineage>
        <taxon>Bacteria</taxon>
        <taxon>Pseudomonadati</taxon>
        <taxon>Pseudomonadota</taxon>
        <taxon>Betaproteobacteria</taxon>
        <taxon>Rhodocyclales</taxon>
        <taxon>Azonexaceae</taxon>
        <taxon>Azonexus</taxon>
    </lineage>
</organism>
<dbReference type="SUPFAM" id="SSF52833">
    <property type="entry name" value="Thioredoxin-like"/>
    <property type="match status" value="1"/>
</dbReference>
<gene>
    <name evidence="3" type="ORF">BJN45_03480</name>
</gene>
<dbReference type="InterPro" id="IPR050553">
    <property type="entry name" value="Thioredoxin_ResA/DsbE_sf"/>
</dbReference>
<evidence type="ECO:0000256" key="1">
    <source>
        <dbReference type="SAM" id="Phobius"/>
    </source>
</evidence>
<dbReference type="STRING" id="418702.BJN45_03480"/>
<protein>
    <submittedName>
        <fullName evidence="3">Protein disulfide oxidoreductase</fullName>
    </submittedName>
</protein>
<evidence type="ECO:0000313" key="3">
    <source>
        <dbReference type="EMBL" id="OMG56684.1"/>
    </source>
</evidence>
<dbReference type="Pfam" id="PF00578">
    <property type="entry name" value="AhpC-TSA"/>
    <property type="match status" value="1"/>
</dbReference>
<keyword evidence="1" id="KW-0472">Membrane</keyword>
<dbReference type="PANTHER" id="PTHR42852">
    <property type="entry name" value="THIOL:DISULFIDE INTERCHANGE PROTEIN DSBE"/>
    <property type="match status" value="1"/>
</dbReference>
<feature type="transmembrane region" description="Helical" evidence="1">
    <location>
        <begin position="16"/>
        <end position="33"/>
    </location>
</feature>
<keyword evidence="1" id="KW-0812">Transmembrane</keyword>
<feature type="domain" description="Thioredoxin" evidence="2">
    <location>
        <begin position="37"/>
        <end position="176"/>
    </location>
</feature>
<dbReference type="PANTHER" id="PTHR42852:SF17">
    <property type="entry name" value="THIOREDOXIN-LIKE PROTEIN HI_1115"/>
    <property type="match status" value="1"/>
</dbReference>
<dbReference type="RefSeq" id="WP_076092069.1">
    <property type="nucleotide sequence ID" value="NZ_MTHD01000001.1"/>
</dbReference>
<dbReference type="CDD" id="cd03011">
    <property type="entry name" value="TlpA_like_ScsD_MtbDsbE"/>
    <property type="match status" value="1"/>
</dbReference>
<evidence type="ECO:0000259" key="2">
    <source>
        <dbReference type="PROSITE" id="PS51352"/>
    </source>
</evidence>
<sequence>MSENTAVPKPPRWRRWAVEISIFIAVFIAFQMWQLRDTTRGPAPEFSGQRLDGSQLDLATWRASHPGQPVLLYFWAEWCPVCKTTAGSVSDIAADWPVTSIAIQSGPAADVGKLMQERGYHWPTLADPPGAIMKQYGIPGVPGFVIIAPDGEIRFVSVGYTSEIGLRLRLWWAART</sequence>
<dbReference type="AlphaFoldDB" id="A0A1R1IDB2"/>
<keyword evidence="1" id="KW-1133">Transmembrane helix</keyword>
<dbReference type="InterPro" id="IPR036249">
    <property type="entry name" value="Thioredoxin-like_sf"/>
</dbReference>
<dbReference type="EMBL" id="MTHD01000001">
    <property type="protein sequence ID" value="OMG56684.1"/>
    <property type="molecule type" value="Genomic_DNA"/>
</dbReference>
<dbReference type="Gene3D" id="3.40.30.10">
    <property type="entry name" value="Glutaredoxin"/>
    <property type="match status" value="1"/>
</dbReference>
<dbReference type="PROSITE" id="PS51352">
    <property type="entry name" value="THIOREDOXIN_2"/>
    <property type="match status" value="1"/>
</dbReference>
<keyword evidence="4" id="KW-1185">Reference proteome</keyword>
<dbReference type="InterPro" id="IPR000866">
    <property type="entry name" value="AhpC/TSA"/>
</dbReference>
<dbReference type="GO" id="GO:0016209">
    <property type="term" value="F:antioxidant activity"/>
    <property type="evidence" value="ECO:0007669"/>
    <property type="project" value="InterPro"/>
</dbReference>
<dbReference type="Proteomes" id="UP000187526">
    <property type="component" value="Unassembled WGS sequence"/>
</dbReference>
<accession>A0A1R1IDB2</accession>
<evidence type="ECO:0000313" key="4">
    <source>
        <dbReference type="Proteomes" id="UP000187526"/>
    </source>
</evidence>
<dbReference type="GO" id="GO:0016491">
    <property type="term" value="F:oxidoreductase activity"/>
    <property type="evidence" value="ECO:0007669"/>
    <property type="project" value="InterPro"/>
</dbReference>
<comment type="caution">
    <text evidence="3">The sequence shown here is derived from an EMBL/GenBank/DDBJ whole genome shotgun (WGS) entry which is preliminary data.</text>
</comment>
<dbReference type="InterPro" id="IPR013766">
    <property type="entry name" value="Thioredoxin_domain"/>
</dbReference>
<name>A0A1R1IDB2_9RHOO</name>
<proteinExistence type="predicted"/>